<evidence type="ECO:0000256" key="4">
    <source>
        <dbReference type="ARBA" id="ARBA00022679"/>
    </source>
</evidence>
<evidence type="ECO:0000313" key="12">
    <source>
        <dbReference type="EMBL" id="MBK3428717.1"/>
    </source>
</evidence>
<proteinExistence type="inferred from homology"/>
<dbReference type="Gene3D" id="3.40.1190.20">
    <property type="match status" value="1"/>
</dbReference>
<dbReference type="EMBL" id="JAEHFL010000014">
    <property type="protein sequence ID" value="MBK3428717.1"/>
    <property type="molecule type" value="Genomic_DNA"/>
</dbReference>
<dbReference type="GO" id="GO:0005524">
    <property type="term" value="F:ATP binding"/>
    <property type="evidence" value="ECO:0007669"/>
    <property type="project" value="UniProtKB-UniRule"/>
</dbReference>
<keyword evidence="9 11" id="KW-0460">Magnesium</keyword>
<dbReference type="EC" id="2.7.1.50" evidence="11"/>
<keyword evidence="13" id="KW-1185">Reference proteome</keyword>
<evidence type="ECO:0000256" key="5">
    <source>
        <dbReference type="ARBA" id="ARBA00022723"/>
    </source>
</evidence>
<sequence>MDYAFLRAHDAVRESTPLIQCLTNKVVSNVTANALLAIGASPAMVDTPEESREFAQVASGVLINCGTPSSEQYGGMREAIAGANSAHTPWVLDPVGAGGLSHRTEFMREVLPLGPGAIRGNASEIIALAGTGQGGRGVESTDGVEAALDSAVALSRDTGAVVAISGPRDLIVHVGDTTRAVYLESGHPMLQNVIGTGCSLGAICAAYLAAWEDPFEAIIAAHAHVGAAGSVAVEKHHAPGSFAVAWLDALYDVPTADIEGLVKLTDVEEV</sequence>
<dbReference type="GO" id="GO:0009229">
    <property type="term" value="P:thiamine diphosphate biosynthetic process"/>
    <property type="evidence" value="ECO:0007669"/>
    <property type="project" value="UniProtKB-UniRule"/>
</dbReference>
<feature type="binding site" evidence="11">
    <location>
        <position position="44"/>
    </location>
    <ligand>
        <name>substrate</name>
    </ligand>
</feature>
<dbReference type="PIRSF" id="PIRSF000513">
    <property type="entry name" value="Thz_kinase"/>
    <property type="match status" value="1"/>
</dbReference>
<dbReference type="AlphaFoldDB" id="A0A8I1HYP1"/>
<dbReference type="Proteomes" id="UP000603369">
    <property type="component" value="Unassembled WGS sequence"/>
</dbReference>
<protein>
    <recommendedName>
        <fullName evidence="11">Hydroxyethylthiazole kinase</fullName>
        <ecNumber evidence="11">2.7.1.50</ecNumber>
    </recommendedName>
    <alternativeName>
        <fullName evidence="11">4-methyl-5-beta-hydroxyethylthiazole kinase</fullName>
        <shortName evidence="11">TH kinase</shortName>
        <shortName evidence="11">Thz kinase</shortName>
    </alternativeName>
</protein>
<name>A0A8I1HYP1_9CORY</name>
<keyword evidence="5 11" id="KW-0479">Metal-binding</keyword>
<comment type="caution">
    <text evidence="12">The sequence shown here is derived from an EMBL/GenBank/DDBJ whole genome shotgun (WGS) entry which is preliminary data.</text>
</comment>
<evidence type="ECO:0000256" key="10">
    <source>
        <dbReference type="ARBA" id="ARBA00022977"/>
    </source>
</evidence>
<evidence type="ECO:0000256" key="3">
    <source>
        <dbReference type="ARBA" id="ARBA00004868"/>
    </source>
</evidence>
<dbReference type="GO" id="GO:0000287">
    <property type="term" value="F:magnesium ion binding"/>
    <property type="evidence" value="ECO:0007669"/>
    <property type="project" value="UniProtKB-UniRule"/>
</dbReference>
<evidence type="ECO:0000313" key="13">
    <source>
        <dbReference type="Proteomes" id="UP000603369"/>
    </source>
</evidence>
<feature type="binding site" evidence="11">
    <location>
        <position position="119"/>
    </location>
    <ligand>
        <name>ATP</name>
        <dbReference type="ChEBI" id="CHEBI:30616"/>
    </ligand>
</feature>
<evidence type="ECO:0000256" key="7">
    <source>
        <dbReference type="ARBA" id="ARBA00022777"/>
    </source>
</evidence>
<dbReference type="PRINTS" id="PR01099">
    <property type="entry name" value="HYETHTZKNASE"/>
</dbReference>
<dbReference type="Pfam" id="PF02110">
    <property type="entry name" value="HK"/>
    <property type="match status" value="1"/>
</dbReference>
<evidence type="ECO:0000256" key="2">
    <source>
        <dbReference type="ARBA" id="ARBA00001946"/>
    </source>
</evidence>
<dbReference type="InterPro" id="IPR000417">
    <property type="entry name" value="Hyethyz_kinase"/>
</dbReference>
<evidence type="ECO:0000256" key="6">
    <source>
        <dbReference type="ARBA" id="ARBA00022741"/>
    </source>
</evidence>
<keyword evidence="8 11" id="KW-0067">ATP-binding</keyword>
<evidence type="ECO:0000256" key="9">
    <source>
        <dbReference type="ARBA" id="ARBA00022842"/>
    </source>
</evidence>
<accession>A0A8I1HYP1</accession>
<comment type="catalytic activity">
    <reaction evidence="1 11">
        <text>5-(2-hydroxyethyl)-4-methylthiazole + ATP = 4-methyl-5-(2-phosphooxyethyl)-thiazole + ADP + H(+)</text>
        <dbReference type="Rhea" id="RHEA:24212"/>
        <dbReference type="ChEBI" id="CHEBI:15378"/>
        <dbReference type="ChEBI" id="CHEBI:17957"/>
        <dbReference type="ChEBI" id="CHEBI:30616"/>
        <dbReference type="ChEBI" id="CHEBI:58296"/>
        <dbReference type="ChEBI" id="CHEBI:456216"/>
        <dbReference type="EC" id="2.7.1.50"/>
    </reaction>
</comment>
<evidence type="ECO:0000256" key="11">
    <source>
        <dbReference type="HAMAP-Rule" id="MF_00228"/>
    </source>
</evidence>
<dbReference type="SUPFAM" id="SSF53613">
    <property type="entry name" value="Ribokinase-like"/>
    <property type="match status" value="1"/>
</dbReference>
<organism evidence="12 13">
    <name type="scientific">Corynebacterium tuberculostearicum</name>
    <dbReference type="NCBI Taxonomy" id="38304"/>
    <lineage>
        <taxon>Bacteria</taxon>
        <taxon>Bacillati</taxon>
        <taxon>Actinomycetota</taxon>
        <taxon>Actinomycetes</taxon>
        <taxon>Mycobacteriales</taxon>
        <taxon>Corynebacteriaceae</taxon>
        <taxon>Corynebacterium</taxon>
    </lineage>
</organism>
<evidence type="ECO:0000256" key="1">
    <source>
        <dbReference type="ARBA" id="ARBA00001771"/>
    </source>
</evidence>
<feature type="binding site" evidence="11">
    <location>
        <position position="165"/>
    </location>
    <ligand>
        <name>ATP</name>
        <dbReference type="ChEBI" id="CHEBI:30616"/>
    </ligand>
</feature>
<gene>
    <name evidence="11 12" type="primary">thiM</name>
    <name evidence="12" type="ORF">JDP02_09395</name>
</gene>
<keyword evidence="6 11" id="KW-0547">Nucleotide-binding</keyword>
<dbReference type="CDD" id="cd01170">
    <property type="entry name" value="THZ_kinase"/>
    <property type="match status" value="1"/>
</dbReference>
<keyword evidence="7 11" id="KW-0418">Kinase</keyword>
<dbReference type="InterPro" id="IPR029056">
    <property type="entry name" value="Ribokinase-like"/>
</dbReference>
<comment type="pathway">
    <text evidence="3 11">Cofactor biosynthesis; thiamine diphosphate biosynthesis; 4-methyl-5-(2-phosphoethyl)-thiazole from 5-(2-hydroxyethyl)-4-methylthiazole: step 1/1.</text>
</comment>
<evidence type="ECO:0000256" key="8">
    <source>
        <dbReference type="ARBA" id="ARBA00022840"/>
    </source>
</evidence>
<dbReference type="RefSeq" id="WP_005329601.1">
    <property type="nucleotide sequence ID" value="NZ_JAEHFL010000014.1"/>
</dbReference>
<feature type="binding site" evidence="11">
    <location>
        <position position="195"/>
    </location>
    <ligand>
        <name>substrate</name>
    </ligand>
</feature>
<dbReference type="UniPathway" id="UPA00060">
    <property type="reaction ID" value="UER00139"/>
</dbReference>
<comment type="cofactor">
    <cofactor evidence="2 11">
        <name>Mg(2+)</name>
        <dbReference type="ChEBI" id="CHEBI:18420"/>
    </cofactor>
</comment>
<keyword evidence="4 11" id="KW-0808">Transferase</keyword>
<dbReference type="GO" id="GO:0009228">
    <property type="term" value="P:thiamine biosynthetic process"/>
    <property type="evidence" value="ECO:0007669"/>
    <property type="project" value="UniProtKB-KW"/>
</dbReference>
<reference evidence="12 13" key="1">
    <citation type="submission" date="2020-12" db="EMBL/GenBank/DDBJ databases">
        <title>Draft genome sequence of the commensal strain Corynebacterium tuberculostearicum MFP09/CIP 102622 isolated from human skin.</title>
        <authorList>
            <person name="Boukerb A.M."/>
            <person name="Janvier X."/>
            <person name="Feuilloley M.G.J."/>
            <person name="Groboillot A."/>
        </authorList>
    </citation>
    <scope>NUCLEOTIDE SEQUENCE [LARGE SCALE GENOMIC DNA]</scope>
    <source>
        <strain evidence="12 13">CIP 102622</strain>
    </source>
</reference>
<dbReference type="NCBIfam" id="NF006830">
    <property type="entry name" value="PRK09355.1"/>
    <property type="match status" value="1"/>
</dbReference>
<dbReference type="GO" id="GO:0004417">
    <property type="term" value="F:hydroxyethylthiazole kinase activity"/>
    <property type="evidence" value="ECO:0007669"/>
    <property type="project" value="UniProtKB-UniRule"/>
</dbReference>
<keyword evidence="10 11" id="KW-0784">Thiamine biosynthesis</keyword>
<comment type="function">
    <text evidence="11">Catalyzes the phosphorylation of the hydroxyl group of 4-methyl-5-beta-hydroxyethylthiazole (THZ).</text>
</comment>
<dbReference type="HAMAP" id="MF_00228">
    <property type="entry name" value="Thz_kinase"/>
    <property type="match status" value="1"/>
</dbReference>
<comment type="similarity">
    <text evidence="11">Belongs to the Thz kinase family.</text>
</comment>